<gene>
    <name evidence="2" type="ORF">MKY91_04370</name>
</gene>
<name>A0ABU9VET9_9BACI</name>
<evidence type="ECO:0000313" key="2">
    <source>
        <dbReference type="EMBL" id="MEN0642397.1"/>
    </source>
</evidence>
<protein>
    <submittedName>
        <fullName evidence="2">GNAT family N-acetyltransferase</fullName>
    </submittedName>
</protein>
<reference evidence="2 3" key="1">
    <citation type="submission" date="2024-03" db="EMBL/GenBank/DDBJ databases">
        <title>Bacilli Hybrid Assemblies.</title>
        <authorList>
            <person name="Kovac J."/>
        </authorList>
    </citation>
    <scope>NUCLEOTIDE SEQUENCE [LARGE SCALE GENOMIC DNA]</scope>
    <source>
        <strain evidence="2 3">FSL R7-0666</strain>
    </source>
</reference>
<dbReference type="PIRSF" id="PIRSF037663">
    <property type="entry name" value="Acetyltransf_GNAT_prd"/>
    <property type="match status" value="1"/>
</dbReference>
<accession>A0ABU9VET9</accession>
<organism evidence="2 3">
    <name type="scientific">Alkalicoccobacillus gibsonii</name>
    <dbReference type="NCBI Taxonomy" id="79881"/>
    <lineage>
        <taxon>Bacteria</taxon>
        <taxon>Bacillati</taxon>
        <taxon>Bacillota</taxon>
        <taxon>Bacilli</taxon>
        <taxon>Bacillales</taxon>
        <taxon>Bacillaceae</taxon>
        <taxon>Alkalicoccobacillus</taxon>
    </lineage>
</organism>
<evidence type="ECO:0000313" key="3">
    <source>
        <dbReference type="Proteomes" id="UP001418796"/>
    </source>
</evidence>
<proteinExistence type="predicted"/>
<sequence>MHFRIATNNDVPEMVRMLADDVLGSKRESYQDPLPNEYYEAFKEIEEQKGNCILVAVEEDELLGFLQLTIIPSLSQMGMKRAHIEGVRVDKKFRGKCIGEKLFEYAFKCAKEAKCGMVQLTTDKTRKDAHRFYERLGFEASHDGMKRML</sequence>
<dbReference type="InterPro" id="IPR000182">
    <property type="entry name" value="GNAT_dom"/>
</dbReference>
<dbReference type="PROSITE" id="PS51186">
    <property type="entry name" value="GNAT"/>
    <property type="match status" value="1"/>
</dbReference>
<dbReference type="InterPro" id="IPR017255">
    <property type="entry name" value="AcTrfase_GNAT_prd"/>
</dbReference>
<dbReference type="EMBL" id="JBCITK010000001">
    <property type="protein sequence ID" value="MEN0642397.1"/>
    <property type="molecule type" value="Genomic_DNA"/>
</dbReference>
<evidence type="ECO:0000259" key="1">
    <source>
        <dbReference type="PROSITE" id="PS51186"/>
    </source>
</evidence>
<dbReference type="RefSeq" id="WP_343129524.1">
    <property type="nucleotide sequence ID" value="NZ_JBCITK010000001.1"/>
</dbReference>
<dbReference type="Gene3D" id="3.40.630.30">
    <property type="match status" value="1"/>
</dbReference>
<dbReference type="Pfam" id="PF00583">
    <property type="entry name" value="Acetyltransf_1"/>
    <property type="match status" value="1"/>
</dbReference>
<dbReference type="Proteomes" id="UP001418796">
    <property type="component" value="Unassembled WGS sequence"/>
</dbReference>
<dbReference type="PANTHER" id="PTHR13355:SF15">
    <property type="entry name" value="GCN5-RELATED N-ACETYLTRANSFERASE 3, CHLOROPLASTIC"/>
    <property type="match status" value="1"/>
</dbReference>
<dbReference type="InterPro" id="IPR016181">
    <property type="entry name" value="Acyl_CoA_acyltransferase"/>
</dbReference>
<comment type="caution">
    <text evidence="2">The sequence shown here is derived from an EMBL/GenBank/DDBJ whole genome shotgun (WGS) entry which is preliminary data.</text>
</comment>
<dbReference type="SUPFAM" id="SSF55729">
    <property type="entry name" value="Acyl-CoA N-acyltransferases (Nat)"/>
    <property type="match status" value="1"/>
</dbReference>
<keyword evidence="3" id="KW-1185">Reference proteome</keyword>
<feature type="domain" description="N-acetyltransferase" evidence="1">
    <location>
        <begin position="1"/>
        <end position="149"/>
    </location>
</feature>
<dbReference type="PANTHER" id="PTHR13355">
    <property type="entry name" value="GLUCOSAMINE 6-PHOSPHATE N-ACETYLTRANSFERASE"/>
    <property type="match status" value="1"/>
</dbReference>
<dbReference type="InterPro" id="IPR039143">
    <property type="entry name" value="GNPNAT1-like"/>
</dbReference>
<dbReference type="CDD" id="cd04301">
    <property type="entry name" value="NAT_SF"/>
    <property type="match status" value="1"/>
</dbReference>